<dbReference type="InterPro" id="IPR032675">
    <property type="entry name" value="LRR_dom_sf"/>
</dbReference>
<organism evidence="1 2">
    <name type="scientific">Mycena alexandri</name>
    <dbReference type="NCBI Taxonomy" id="1745969"/>
    <lineage>
        <taxon>Eukaryota</taxon>
        <taxon>Fungi</taxon>
        <taxon>Dikarya</taxon>
        <taxon>Basidiomycota</taxon>
        <taxon>Agaricomycotina</taxon>
        <taxon>Agaricomycetes</taxon>
        <taxon>Agaricomycetidae</taxon>
        <taxon>Agaricales</taxon>
        <taxon>Marasmiineae</taxon>
        <taxon>Mycenaceae</taxon>
        <taxon>Mycena</taxon>
    </lineage>
</organism>
<comment type="caution">
    <text evidence="1">The sequence shown here is derived from an EMBL/GenBank/DDBJ whole genome shotgun (WGS) entry which is preliminary data.</text>
</comment>
<keyword evidence="2" id="KW-1185">Reference proteome</keyword>
<gene>
    <name evidence="1" type="ORF">C8F04DRAFT_1228306</name>
</gene>
<evidence type="ECO:0008006" key="3">
    <source>
        <dbReference type="Google" id="ProtNLM"/>
    </source>
</evidence>
<dbReference type="AlphaFoldDB" id="A0AAD6XCV6"/>
<accession>A0AAD6XCV6</accession>
<dbReference type="Gene3D" id="3.20.20.80">
    <property type="entry name" value="Glycosidases"/>
    <property type="match status" value="1"/>
</dbReference>
<reference evidence="1" key="1">
    <citation type="submission" date="2023-03" db="EMBL/GenBank/DDBJ databases">
        <title>Massive genome expansion in bonnet fungi (Mycena s.s.) driven by repeated elements and novel gene families across ecological guilds.</title>
        <authorList>
            <consortium name="Lawrence Berkeley National Laboratory"/>
            <person name="Harder C.B."/>
            <person name="Miyauchi S."/>
            <person name="Viragh M."/>
            <person name="Kuo A."/>
            <person name="Thoen E."/>
            <person name="Andreopoulos B."/>
            <person name="Lu D."/>
            <person name="Skrede I."/>
            <person name="Drula E."/>
            <person name="Henrissat B."/>
            <person name="Morin E."/>
            <person name="Kohler A."/>
            <person name="Barry K."/>
            <person name="LaButti K."/>
            <person name="Morin E."/>
            <person name="Salamov A."/>
            <person name="Lipzen A."/>
            <person name="Mereny Z."/>
            <person name="Hegedus B."/>
            <person name="Baldrian P."/>
            <person name="Stursova M."/>
            <person name="Weitz H."/>
            <person name="Taylor A."/>
            <person name="Grigoriev I.V."/>
            <person name="Nagy L.G."/>
            <person name="Martin F."/>
            <person name="Kauserud H."/>
        </authorList>
    </citation>
    <scope>NUCLEOTIDE SEQUENCE</scope>
    <source>
        <strain evidence="1">CBHHK200</strain>
    </source>
</reference>
<sequence>MPDKNSGRADGKARIHLEGLNLFTLDYSSLLPFGTQDDFHAQCFIGNSNDQAVLEQCWLGDEKLPLPDVEDPKVVATLNAWIKRIVSEYGADGIRIDTVEHIQRTFWPDFVKSAGVFALGELYMLRSQESLFMGNSVADREVIDMITQEDSNGYLVAASTFSRLSDSIVKRTPIRAGAFFQLLDNSPFPILPNVQSLDLRYDGPLDEAHMARLQDCRNVRDLRIATTWEDDEKHWIVLQDVCRSMQSGNPFLVVSCLDFRLNTDIHLPVLIEILGGIPSLQKLCITGSYNITAPEETLAPSSPFPPNLHALNISVVAGTGLFFGWVLSLPEAPTFTSLELRLNVDDEVDPLEEYFVRKGGVLESLSLVIWGASDRYQVYILGSRLLQHTTALSELKITDLQTPSVLPAILSSLPSSKLETLTIDEYYGTSFLADLAETLGSPVFSTVQTVTRVSPKPDWGRLTGGY</sequence>
<protein>
    <recommendedName>
        <fullName evidence="3">Alpha-amylase</fullName>
    </recommendedName>
</protein>
<evidence type="ECO:0000313" key="2">
    <source>
        <dbReference type="Proteomes" id="UP001218188"/>
    </source>
</evidence>
<dbReference type="Proteomes" id="UP001218188">
    <property type="component" value="Unassembled WGS sequence"/>
</dbReference>
<dbReference type="Gene3D" id="3.80.10.10">
    <property type="entry name" value="Ribonuclease Inhibitor"/>
    <property type="match status" value="1"/>
</dbReference>
<name>A0AAD6XCV6_9AGAR</name>
<evidence type="ECO:0000313" key="1">
    <source>
        <dbReference type="EMBL" id="KAJ7045307.1"/>
    </source>
</evidence>
<dbReference type="EMBL" id="JARJCM010000005">
    <property type="protein sequence ID" value="KAJ7045307.1"/>
    <property type="molecule type" value="Genomic_DNA"/>
</dbReference>
<proteinExistence type="predicted"/>
<dbReference type="SUPFAM" id="SSF52047">
    <property type="entry name" value="RNI-like"/>
    <property type="match status" value="1"/>
</dbReference>
<dbReference type="SUPFAM" id="SSF51445">
    <property type="entry name" value="(Trans)glycosidases"/>
    <property type="match status" value="1"/>
</dbReference>
<dbReference type="InterPro" id="IPR017853">
    <property type="entry name" value="GH"/>
</dbReference>